<name>A0A402ATC3_9CHLR</name>
<organism evidence="2 3">
    <name type="scientific">Dictyobacter kobayashii</name>
    <dbReference type="NCBI Taxonomy" id="2014872"/>
    <lineage>
        <taxon>Bacteria</taxon>
        <taxon>Bacillati</taxon>
        <taxon>Chloroflexota</taxon>
        <taxon>Ktedonobacteria</taxon>
        <taxon>Ktedonobacterales</taxon>
        <taxon>Dictyobacteraceae</taxon>
        <taxon>Dictyobacter</taxon>
    </lineage>
</organism>
<dbReference type="PANTHER" id="PTHR43649">
    <property type="entry name" value="ARABINOSE-BINDING PROTEIN-RELATED"/>
    <property type="match status" value="1"/>
</dbReference>
<evidence type="ECO:0000313" key="2">
    <source>
        <dbReference type="EMBL" id="GCE22293.1"/>
    </source>
</evidence>
<dbReference type="PANTHER" id="PTHR43649:SF16">
    <property type="entry name" value="SUGAR-BINDING LIPOPROTEIN"/>
    <property type="match status" value="1"/>
</dbReference>
<dbReference type="RefSeq" id="WP_161977773.1">
    <property type="nucleotide sequence ID" value="NZ_BIFS01000002.1"/>
</dbReference>
<dbReference type="InterPro" id="IPR006059">
    <property type="entry name" value="SBP"/>
</dbReference>
<dbReference type="Gene3D" id="3.40.190.10">
    <property type="entry name" value="Periplasmic binding protein-like II"/>
    <property type="match status" value="1"/>
</dbReference>
<feature type="chain" id="PRO_5019206199" evidence="1">
    <location>
        <begin position="31"/>
        <end position="454"/>
    </location>
</feature>
<evidence type="ECO:0000256" key="1">
    <source>
        <dbReference type="SAM" id="SignalP"/>
    </source>
</evidence>
<keyword evidence="1" id="KW-0732">Signal</keyword>
<dbReference type="AlphaFoldDB" id="A0A402ATC3"/>
<proteinExistence type="predicted"/>
<dbReference type="InterPro" id="IPR050490">
    <property type="entry name" value="Bact_solute-bd_prot1"/>
</dbReference>
<dbReference type="InterPro" id="IPR006311">
    <property type="entry name" value="TAT_signal"/>
</dbReference>
<dbReference type="Proteomes" id="UP000287188">
    <property type="component" value="Unassembled WGS sequence"/>
</dbReference>
<dbReference type="PROSITE" id="PS51318">
    <property type="entry name" value="TAT"/>
    <property type="match status" value="1"/>
</dbReference>
<accession>A0A402ATC3</accession>
<dbReference type="Pfam" id="PF01547">
    <property type="entry name" value="SBP_bac_1"/>
    <property type="match status" value="1"/>
</dbReference>
<protein>
    <submittedName>
        <fullName evidence="2">Sugar ABC transporter substrate-binding protein</fullName>
    </submittedName>
</protein>
<comment type="caution">
    <text evidence="2">The sequence shown here is derived from an EMBL/GenBank/DDBJ whole genome shotgun (WGS) entry which is preliminary data.</text>
</comment>
<feature type="signal peptide" evidence="1">
    <location>
        <begin position="1"/>
        <end position="30"/>
    </location>
</feature>
<evidence type="ECO:0000313" key="3">
    <source>
        <dbReference type="Proteomes" id="UP000287188"/>
    </source>
</evidence>
<dbReference type="SUPFAM" id="SSF53850">
    <property type="entry name" value="Periplasmic binding protein-like II"/>
    <property type="match status" value="1"/>
</dbReference>
<reference evidence="3" key="1">
    <citation type="submission" date="2018-12" db="EMBL/GenBank/DDBJ databases">
        <title>Tengunoibacter tsumagoiensis gen. nov., sp. nov., Dictyobacter kobayashii sp. nov., D. alpinus sp. nov., and D. joshuensis sp. nov. and description of Dictyobacteraceae fam. nov. within the order Ktedonobacterales isolated from Tengu-no-mugimeshi.</title>
        <authorList>
            <person name="Wang C.M."/>
            <person name="Zheng Y."/>
            <person name="Sakai Y."/>
            <person name="Toyoda A."/>
            <person name="Minakuchi Y."/>
            <person name="Abe K."/>
            <person name="Yokota A."/>
            <person name="Yabe S."/>
        </authorList>
    </citation>
    <scope>NUCLEOTIDE SEQUENCE [LARGE SCALE GENOMIC DNA]</scope>
    <source>
        <strain evidence="3">Uno11</strain>
    </source>
</reference>
<dbReference type="EMBL" id="BIFS01000002">
    <property type="protein sequence ID" value="GCE22293.1"/>
    <property type="molecule type" value="Genomic_DNA"/>
</dbReference>
<gene>
    <name evidence="2" type="ORF">KDK_60930</name>
</gene>
<keyword evidence="3" id="KW-1185">Reference proteome</keyword>
<sequence length="454" mass="49220">MKSASFINRRRFLQSSAAFGAGIIGLEALAACGSTAVGSSPASVTATVNTLPPASNPGAIHVFNQVIQQFEKSHPGEKIVGKNDPYDPTTYFAKVAANQVEDATQSYFTEPPLLIQKHALADITSLIKGWQYFQSYNPNIVSIASNGGKIYGVPQNAYALGIYYNRKMFKAAGLDPDKPPTTWDDFRGYAKQLKSSSVAGFAETSTSNQGGWHFTNWMYTAGGDMQSEDGKKALFGSDKGVSILQLLKDMRFTDQSMTKQQLFTQADTLQLLATNKVAMVVMAPDQLNTLKSQYQANLDDFGIGPMPQNGGNAALTGGNIFVFNPKSSPDVIKAAFDYVVYSNFDLSVIEDSYASKSAAGQVVGAPTNVLFTGDFQQKLDALNTKYANVPLQNYKPFTDAQLTLRAEPRNQTQKMYAALDSVMQSILTNASADPAKLLQQAVQQFQQLLDQSVS</sequence>